<comment type="caution">
    <text evidence="1">The sequence shown here is derived from an EMBL/GenBank/DDBJ whole genome shotgun (WGS) entry which is preliminary data.</text>
</comment>
<proteinExistence type="predicted"/>
<dbReference type="Pfam" id="PF14125">
    <property type="entry name" value="DUF4292"/>
    <property type="match status" value="1"/>
</dbReference>
<dbReference type="InterPro" id="IPR025634">
    <property type="entry name" value="DUF4292"/>
</dbReference>
<name>A0A7V8NQ41_9BACT</name>
<dbReference type="EMBL" id="JACDQQ010001031">
    <property type="protein sequence ID" value="MBA0085447.1"/>
    <property type="molecule type" value="Genomic_DNA"/>
</dbReference>
<protein>
    <submittedName>
        <fullName evidence="1">DUF4292 domain-containing protein</fullName>
    </submittedName>
</protein>
<dbReference type="AlphaFoldDB" id="A0A7V8NQ41"/>
<dbReference type="Gene3D" id="2.50.20.10">
    <property type="entry name" value="Lipoprotein localisation LolA/LolB/LppX"/>
    <property type="match status" value="1"/>
</dbReference>
<accession>A0A7V8NQ41</accession>
<keyword evidence="2" id="KW-1185">Reference proteome</keyword>
<reference evidence="1" key="1">
    <citation type="submission" date="2020-06" db="EMBL/GenBank/DDBJ databases">
        <title>Legume-microbial interactions unlock mineral nutrients during tropical forest succession.</title>
        <authorList>
            <person name="Epihov D.Z."/>
        </authorList>
    </citation>
    <scope>NUCLEOTIDE SEQUENCE [LARGE SCALE GENOMIC DNA]</scope>
    <source>
        <strain evidence="1">Pan2503</strain>
    </source>
</reference>
<dbReference type="Proteomes" id="UP000567293">
    <property type="component" value="Unassembled WGS sequence"/>
</dbReference>
<sequence>MVSNGIDFKLYVPAKNSFLVGRNTIEKPSENKLENLRPQHFLEALLVRPLEPDEKVILENFTDEDNAFYILHVVHQSGSGQLQLVRTIWFNRVDLRLARQILLDSAGNILTDARYSNWRDFDGVAFPKHIEINRPHDEYAVVLEVQKMDINKGISDDKFVLEQPAGTKLQRVGLTIPAPASKGNPPK</sequence>
<gene>
    <name evidence="1" type="ORF">HRJ53_10660</name>
</gene>
<evidence type="ECO:0000313" key="2">
    <source>
        <dbReference type="Proteomes" id="UP000567293"/>
    </source>
</evidence>
<organism evidence="1 2">
    <name type="scientific">Candidatus Acidiferrum panamense</name>
    <dbReference type="NCBI Taxonomy" id="2741543"/>
    <lineage>
        <taxon>Bacteria</taxon>
        <taxon>Pseudomonadati</taxon>
        <taxon>Acidobacteriota</taxon>
        <taxon>Terriglobia</taxon>
        <taxon>Candidatus Acidiferrales</taxon>
        <taxon>Candidatus Acidiferrum</taxon>
    </lineage>
</organism>
<evidence type="ECO:0000313" key="1">
    <source>
        <dbReference type="EMBL" id="MBA0085447.1"/>
    </source>
</evidence>